<protein>
    <submittedName>
        <fullName evidence="7">Alcohol dehydrogenase</fullName>
    </submittedName>
</protein>
<sequence>MLPSYFEFYNPVKIVSGHKALDNLPYELSQMGVARPLIVTDKGVVGAGLIQIVQEAFGSSGMTIGAIYDDVPPDSSVDVVNAIADVYRANGCDGLVAVGGGSPIDTAKGVNIVVSHDKGELKDYMGADRLTGPLKPLVVVPTTAGTGSEVTLVAVIADTRKNVKMAFVSRHLLPDLALIDPRMTLTMPAKITAATGMDALSHAMEAYTCLQKNPLSDAHATAAISLISRYLPLAVEDRKNATARLALANASCMAGAAFSNSMVGMVHALGHATGAVCHIPHGVAMGIFLPHGLAYNLPERAEIIGELLLPLRGAEIYAATPPKSRPERLLESLSSLQKALESKAGLPMRLKDAGAREDQLGEIALKAINDGALMMNPREMDIEDAKAVLKNAF</sequence>
<evidence type="ECO:0000256" key="1">
    <source>
        <dbReference type="ARBA" id="ARBA00001962"/>
    </source>
</evidence>
<feature type="domain" description="Alcohol dehydrogenase iron-type/glycerol dehydrogenase GldA" evidence="5">
    <location>
        <begin position="11"/>
        <end position="181"/>
    </location>
</feature>
<dbReference type="Proteomes" id="UP000318307">
    <property type="component" value="Unassembled WGS sequence"/>
</dbReference>
<name>A0A562RA58_9BACT</name>
<dbReference type="EMBL" id="VLLC01000033">
    <property type="protein sequence ID" value="TWI65783.1"/>
    <property type="molecule type" value="Genomic_DNA"/>
</dbReference>
<dbReference type="Pfam" id="PF25137">
    <property type="entry name" value="ADH_Fe_C"/>
    <property type="match status" value="1"/>
</dbReference>
<keyword evidence="3" id="KW-0560">Oxidoreductase</keyword>
<dbReference type="InterPro" id="IPR039697">
    <property type="entry name" value="Alcohol_dehydrogenase_Fe"/>
</dbReference>
<evidence type="ECO:0000259" key="6">
    <source>
        <dbReference type="Pfam" id="PF25137"/>
    </source>
</evidence>
<dbReference type="PROSITE" id="PS00913">
    <property type="entry name" value="ADH_IRON_1"/>
    <property type="match status" value="1"/>
</dbReference>
<dbReference type="PROSITE" id="PS00060">
    <property type="entry name" value="ADH_IRON_2"/>
    <property type="match status" value="1"/>
</dbReference>
<feature type="domain" description="Fe-containing alcohol dehydrogenase-like C-terminal" evidence="6">
    <location>
        <begin position="192"/>
        <end position="393"/>
    </location>
</feature>
<dbReference type="GO" id="GO:0004022">
    <property type="term" value="F:alcohol dehydrogenase (NAD+) activity"/>
    <property type="evidence" value="ECO:0007669"/>
    <property type="project" value="TreeGrafter"/>
</dbReference>
<gene>
    <name evidence="7" type="ORF">LZ24_02969</name>
</gene>
<reference evidence="7 8" key="1">
    <citation type="submission" date="2019-07" db="EMBL/GenBank/DDBJ databases">
        <title>Genome sequencing of 100 strains of the haloalkaliphilic chemolithoautotrophic sulfur-oxidizing bacterium Thioalkalivibrio.</title>
        <authorList>
            <person name="Muyzer G."/>
        </authorList>
    </citation>
    <scope>NUCLEOTIDE SEQUENCE [LARGE SCALE GENOMIC DNA]</scope>
    <source>
        <strain evidence="7 8">ASO4-4</strain>
    </source>
</reference>
<dbReference type="InterPro" id="IPR001670">
    <property type="entry name" value="ADH_Fe/GldA"/>
</dbReference>
<dbReference type="CDD" id="cd14865">
    <property type="entry name" value="Fe-ADH-like"/>
    <property type="match status" value="1"/>
</dbReference>
<dbReference type="PANTHER" id="PTHR11496:SF102">
    <property type="entry name" value="ALCOHOL DEHYDROGENASE 4"/>
    <property type="match status" value="1"/>
</dbReference>
<evidence type="ECO:0000313" key="8">
    <source>
        <dbReference type="Proteomes" id="UP000318307"/>
    </source>
</evidence>
<evidence type="ECO:0000256" key="2">
    <source>
        <dbReference type="ARBA" id="ARBA00007358"/>
    </source>
</evidence>
<dbReference type="InterPro" id="IPR018211">
    <property type="entry name" value="ADH_Fe_CS"/>
</dbReference>
<keyword evidence="4" id="KW-0520">NAD</keyword>
<accession>A0A562RA58</accession>
<evidence type="ECO:0000259" key="5">
    <source>
        <dbReference type="Pfam" id="PF00465"/>
    </source>
</evidence>
<dbReference type="SUPFAM" id="SSF56796">
    <property type="entry name" value="Dehydroquinate synthase-like"/>
    <property type="match status" value="1"/>
</dbReference>
<dbReference type="AlphaFoldDB" id="A0A562RA58"/>
<dbReference type="Pfam" id="PF00465">
    <property type="entry name" value="Fe-ADH"/>
    <property type="match status" value="1"/>
</dbReference>
<dbReference type="OrthoDB" id="9778433at2"/>
<evidence type="ECO:0000313" key="7">
    <source>
        <dbReference type="EMBL" id="TWI65783.1"/>
    </source>
</evidence>
<dbReference type="GO" id="GO:0046872">
    <property type="term" value="F:metal ion binding"/>
    <property type="evidence" value="ECO:0007669"/>
    <property type="project" value="InterPro"/>
</dbReference>
<keyword evidence="8" id="KW-1185">Reference proteome</keyword>
<dbReference type="Gene3D" id="1.20.1090.10">
    <property type="entry name" value="Dehydroquinate synthase-like - alpha domain"/>
    <property type="match status" value="1"/>
</dbReference>
<organism evidence="7 8">
    <name type="scientific">Desulfobotulus alkaliphilus</name>
    <dbReference type="NCBI Taxonomy" id="622671"/>
    <lineage>
        <taxon>Bacteria</taxon>
        <taxon>Pseudomonadati</taxon>
        <taxon>Thermodesulfobacteriota</taxon>
        <taxon>Desulfobacteria</taxon>
        <taxon>Desulfobacterales</taxon>
        <taxon>Desulfobacteraceae</taxon>
        <taxon>Desulfobotulus</taxon>
    </lineage>
</organism>
<evidence type="ECO:0000256" key="3">
    <source>
        <dbReference type="ARBA" id="ARBA00023002"/>
    </source>
</evidence>
<dbReference type="Gene3D" id="3.40.50.1970">
    <property type="match status" value="1"/>
</dbReference>
<proteinExistence type="inferred from homology"/>
<comment type="similarity">
    <text evidence="2">Belongs to the iron-containing alcohol dehydrogenase family.</text>
</comment>
<dbReference type="InterPro" id="IPR056798">
    <property type="entry name" value="ADH_Fe_C"/>
</dbReference>
<comment type="cofactor">
    <cofactor evidence="1">
        <name>Fe cation</name>
        <dbReference type="ChEBI" id="CHEBI:24875"/>
    </cofactor>
</comment>
<dbReference type="PANTHER" id="PTHR11496">
    <property type="entry name" value="ALCOHOL DEHYDROGENASE"/>
    <property type="match status" value="1"/>
</dbReference>
<dbReference type="FunFam" id="3.40.50.1970:FF:000003">
    <property type="entry name" value="Alcohol dehydrogenase, iron-containing"/>
    <property type="match status" value="1"/>
</dbReference>
<comment type="caution">
    <text evidence="7">The sequence shown here is derived from an EMBL/GenBank/DDBJ whole genome shotgun (WGS) entry which is preliminary data.</text>
</comment>
<dbReference type="RefSeq" id="WP_144686436.1">
    <property type="nucleotide sequence ID" value="NZ_VLLC01000033.1"/>
</dbReference>
<evidence type="ECO:0000256" key="4">
    <source>
        <dbReference type="ARBA" id="ARBA00023027"/>
    </source>
</evidence>